<reference evidence="2 3" key="1">
    <citation type="journal article" date="2018" name="Mar. Genomics">
        <title>Complete genome sequence of Marinifilaceae bacterium strain SPP2, isolated from the Antarctic marine sediment.</title>
        <authorList>
            <person name="Watanabe M."/>
            <person name="Kojima H."/>
            <person name="Fukui M."/>
        </authorList>
    </citation>
    <scope>NUCLEOTIDE SEQUENCE [LARGE SCALE GENOMIC DNA]</scope>
    <source>
        <strain evidence="2 3">SPP2</strain>
    </source>
</reference>
<dbReference type="SUPFAM" id="SSF54593">
    <property type="entry name" value="Glyoxalase/Bleomycin resistance protein/Dihydroxybiphenyl dioxygenase"/>
    <property type="match status" value="1"/>
</dbReference>
<dbReference type="AlphaFoldDB" id="A0A1Y1CQ30"/>
<dbReference type="InterPro" id="IPR004360">
    <property type="entry name" value="Glyas_Fos-R_dOase_dom"/>
</dbReference>
<evidence type="ECO:0000313" key="2">
    <source>
        <dbReference type="EMBL" id="BAX82548.1"/>
    </source>
</evidence>
<feature type="domain" description="VOC" evidence="1">
    <location>
        <begin position="7"/>
        <end position="125"/>
    </location>
</feature>
<keyword evidence="2" id="KW-0223">Dioxygenase</keyword>
<dbReference type="Proteomes" id="UP000218267">
    <property type="component" value="Chromosome"/>
</dbReference>
<keyword evidence="2" id="KW-0560">Oxidoreductase</keyword>
<keyword evidence="3" id="KW-1185">Reference proteome</keyword>
<dbReference type="Gene3D" id="3.10.180.10">
    <property type="entry name" value="2,3-Dihydroxybiphenyl 1,2-Dioxygenase, domain 1"/>
    <property type="match status" value="1"/>
</dbReference>
<dbReference type="EMBL" id="AP018042">
    <property type="protein sequence ID" value="BAX82548.1"/>
    <property type="molecule type" value="Genomic_DNA"/>
</dbReference>
<reference evidence="3" key="2">
    <citation type="journal article" date="2020" name="Antonie Van Leeuwenhoek">
        <title>Labilibaculum antarcticum sp. nov., a novel facultative anaerobic, psychrotorelant bacterium isolated from marine sediment of Antarctica.</title>
        <authorList>
            <person name="Watanabe M."/>
            <person name="Kojima H."/>
            <person name="Fukui M."/>
        </authorList>
    </citation>
    <scope>NUCLEOTIDE SEQUENCE [LARGE SCALE GENOMIC DNA]</scope>
    <source>
        <strain evidence="3">SPP2</strain>
    </source>
</reference>
<dbReference type="GO" id="GO:0051213">
    <property type="term" value="F:dioxygenase activity"/>
    <property type="evidence" value="ECO:0007669"/>
    <property type="project" value="UniProtKB-KW"/>
</dbReference>
<accession>A0A1Y1CQ30</accession>
<gene>
    <name evidence="2" type="ORF">ALGA_4257</name>
</gene>
<dbReference type="InterPro" id="IPR029068">
    <property type="entry name" value="Glyas_Bleomycin-R_OHBP_Dase"/>
</dbReference>
<dbReference type="InterPro" id="IPR037523">
    <property type="entry name" value="VOC_core"/>
</dbReference>
<dbReference type="RefSeq" id="WP_096432958.1">
    <property type="nucleotide sequence ID" value="NZ_AP018042.1"/>
</dbReference>
<dbReference type="PROSITE" id="PS51819">
    <property type="entry name" value="VOC"/>
    <property type="match status" value="1"/>
</dbReference>
<evidence type="ECO:0000313" key="3">
    <source>
        <dbReference type="Proteomes" id="UP000218267"/>
    </source>
</evidence>
<sequence length="141" mass="16564">MKKRVTGIGGIFFKSQDPKGTREWYNKHLGIQCPDEHGGMFEWQKTSKPEETAFTIWSPFEDKTEYFEPSKKDFMFNYRVENLVELLKVLKEEGVEIVGEMQEFEYGKFGWILDPEGNKVELWEPIEGPFSEMYKGKSTSE</sequence>
<name>A0A1Y1CQ30_9BACT</name>
<organism evidence="2 3">
    <name type="scientific">Labilibaculum antarcticum</name>
    <dbReference type="NCBI Taxonomy" id="1717717"/>
    <lineage>
        <taxon>Bacteria</taxon>
        <taxon>Pseudomonadati</taxon>
        <taxon>Bacteroidota</taxon>
        <taxon>Bacteroidia</taxon>
        <taxon>Marinilabiliales</taxon>
        <taxon>Marinifilaceae</taxon>
        <taxon>Labilibaculum</taxon>
    </lineage>
</organism>
<evidence type="ECO:0000259" key="1">
    <source>
        <dbReference type="PROSITE" id="PS51819"/>
    </source>
</evidence>
<dbReference type="Pfam" id="PF00903">
    <property type="entry name" value="Glyoxalase"/>
    <property type="match status" value="1"/>
</dbReference>
<dbReference type="OrthoDB" id="9794935at2"/>
<proteinExistence type="predicted"/>
<dbReference type="KEGG" id="mbas:ALGA_4257"/>
<protein>
    <submittedName>
        <fullName evidence="2">Glyoxalase/bleomycin resistance/dioxygenase family protein</fullName>
    </submittedName>
</protein>